<evidence type="ECO:0000313" key="1">
    <source>
        <dbReference type="EMBL" id="CAB4762731.1"/>
    </source>
</evidence>
<proteinExistence type="predicted"/>
<sequence>MASHLHRDWLVALHRLALGALLGRPPSGSLVREDFLRAGLPEVAHGGPSPWPLVCEKAHRARSSDCQSRNAAVSSTHRRVSSPFQTRSAVVALTHRYEQLRVVEQPGCQRTEPVCLAELRQPGLVLPRLVLSWTAQSKAAAPLSDPAAERVRALARLDLIPR</sequence>
<reference evidence="1" key="1">
    <citation type="submission" date="2020-05" db="EMBL/GenBank/DDBJ databases">
        <authorList>
            <person name="Chiriac C."/>
            <person name="Salcher M."/>
            <person name="Ghai R."/>
            <person name="Kavagutti S V."/>
        </authorList>
    </citation>
    <scope>NUCLEOTIDE SEQUENCE</scope>
</reference>
<organism evidence="1">
    <name type="scientific">freshwater metagenome</name>
    <dbReference type="NCBI Taxonomy" id="449393"/>
    <lineage>
        <taxon>unclassified sequences</taxon>
        <taxon>metagenomes</taxon>
        <taxon>ecological metagenomes</taxon>
    </lineage>
</organism>
<gene>
    <name evidence="1" type="ORF">UFOPK2766_02316</name>
</gene>
<protein>
    <submittedName>
        <fullName evidence="1">Unannotated protein</fullName>
    </submittedName>
</protein>
<dbReference type="AlphaFoldDB" id="A0A6J6US18"/>
<dbReference type="EMBL" id="CAEZYU010000176">
    <property type="protein sequence ID" value="CAB4762731.1"/>
    <property type="molecule type" value="Genomic_DNA"/>
</dbReference>
<accession>A0A6J6US18</accession>
<name>A0A6J6US18_9ZZZZ</name>